<dbReference type="EMBL" id="VZUL01000003">
    <property type="protein sequence ID" value="KAB1083631.1"/>
    <property type="molecule type" value="Genomic_DNA"/>
</dbReference>
<protein>
    <submittedName>
        <fullName evidence="6">Site-specific integrase</fullName>
    </submittedName>
</protein>
<proteinExistence type="inferred from homology"/>
<dbReference type="SUPFAM" id="SSF56349">
    <property type="entry name" value="DNA breaking-rejoining enzymes"/>
    <property type="match status" value="1"/>
</dbReference>
<comment type="caution">
    <text evidence="6">The sequence shown here is derived from an EMBL/GenBank/DDBJ whole genome shotgun (WGS) entry which is preliminary data.</text>
</comment>
<dbReference type="InterPro" id="IPR050090">
    <property type="entry name" value="Tyrosine_recombinase_XerCD"/>
</dbReference>
<keyword evidence="3" id="KW-0238">DNA-binding</keyword>
<organism evidence="6 7">
    <name type="scientific">Neorhizobium galegae</name>
    <name type="common">Rhizobium galegae</name>
    <dbReference type="NCBI Taxonomy" id="399"/>
    <lineage>
        <taxon>Bacteria</taxon>
        <taxon>Pseudomonadati</taxon>
        <taxon>Pseudomonadota</taxon>
        <taxon>Alphaproteobacteria</taxon>
        <taxon>Hyphomicrobiales</taxon>
        <taxon>Rhizobiaceae</taxon>
        <taxon>Rhizobium/Agrobacterium group</taxon>
        <taxon>Neorhizobium</taxon>
    </lineage>
</organism>
<dbReference type="PROSITE" id="PS51898">
    <property type="entry name" value="TYR_RECOMBINASE"/>
    <property type="match status" value="1"/>
</dbReference>
<evidence type="ECO:0000256" key="4">
    <source>
        <dbReference type="ARBA" id="ARBA00023172"/>
    </source>
</evidence>
<evidence type="ECO:0000256" key="3">
    <source>
        <dbReference type="ARBA" id="ARBA00023125"/>
    </source>
</evidence>
<evidence type="ECO:0000256" key="1">
    <source>
        <dbReference type="ARBA" id="ARBA00008857"/>
    </source>
</evidence>
<dbReference type="Pfam" id="PF00589">
    <property type="entry name" value="Phage_integrase"/>
    <property type="match status" value="1"/>
</dbReference>
<dbReference type="PANTHER" id="PTHR30349">
    <property type="entry name" value="PHAGE INTEGRASE-RELATED"/>
    <property type="match status" value="1"/>
</dbReference>
<accession>A0A6A1TJD2</accession>
<dbReference type="Gene3D" id="1.10.443.10">
    <property type="entry name" value="Intergrase catalytic core"/>
    <property type="match status" value="1"/>
</dbReference>
<evidence type="ECO:0000313" key="6">
    <source>
        <dbReference type="EMBL" id="KAB1083631.1"/>
    </source>
</evidence>
<dbReference type="GO" id="GO:0015074">
    <property type="term" value="P:DNA integration"/>
    <property type="evidence" value="ECO:0007669"/>
    <property type="project" value="UniProtKB-KW"/>
</dbReference>
<dbReference type="Proteomes" id="UP000386575">
    <property type="component" value="Unassembled WGS sequence"/>
</dbReference>
<dbReference type="InterPro" id="IPR010998">
    <property type="entry name" value="Integrase_recombinase_N"/>
</dbReference>
<dbReference type="InterPro" id="IPR013762">
    <property type="entry name" value="Integrase-like_cat_sf"/>
</dbReference>
<dbReference type="GO" id="GO:0003677">
    <property type="term" value="F:DNA binding"/>
    <property type="evidence" value="ECO:0007669"/>
    <property type="project" value="UniProtKB-KW"/>
</dbReference>
<dbReference type="AlphaFoldDB" id="A0A6A1TJD2"/>
<keyword evidence="2" id="KW-0229">DNA integration</keyword>
<dbReference type="CDD" id="cd01184">
    <property type="entry name" value="INT_C_like_1"/>
    <property type="match status" value="1"/>
</dbReference>
<evidence type="ECO:0000313" key="7">
    <source>
        <dbReference type="Proteomes" id="UP000386575"/>
    </source>
</evidence>
<gene>
    <name evidence="6" type="ORF">F4V91_29585</name>
</gene>
<evidence type="ECO:0000259" key="5">
    <source>
        <dbReference type="PROSITE" id="PS51898"/>
    </source>
</evidence>
<name>A0A6A1TJD2_NEOGA</name>
<comment type="similarity">
    <text evidence="1">Belongs to the 'phage' integrase family.</text>
</comment>
<sequence>MVLRMARPYLNGSVWWLRKKVPLDLRGAVGVTEWKRSLDTRDRGEARIRFAKLNAELEEQWAGLRAGERPLSHKQIVALSGELCREFIAEHEENPAHTPGHELALFFSLYADGKRSAADIVGEPSDEQATLIKKFSDDARRNDRLIADFLLRRGMRLNEQTMSRFRNEVVAAMRIAREQLYRMQRSNYEKHPELERFPDLLVRKVTSGNSPDEITLSVAIAAWVKEKTRKDGDWVDSSAASNELWARRFQELVGDKPLHEYKKADARKFKEAIMSLPPNFLQKEDFKKLDFVKAAEKAKNTEIERMSDRNVNKILGFVRAFWNWAEGQYGDVPSNPFGKMNLRIRTKARDERDPFSSEQLQAIFTAPLYIGCKSGKSYIRSGSHIPSDEGIYWVPLIALFTGARSGEIIQLLCDDVKSEAGIRYFDIKDDGERKKTDLKQGIKTDSSARTIPVHPMLEQLGFAAFVERQRRKGQRLFPDFPKAADGYYSTAYSPRFKRFLESIEVKTGKVSFHSFRHSFEDACKNSRIPLEFINALQGHSDGGMGSCPSEWCSWIS</sequence>
<feature type="domain" description="Tyr recombinase" evidence="5">
    <location>
        <begin position="350"/>
        <end position="556"/>
    </location>
</feature>
<dbReference type="InterPro" id="IPR011010">
    <property type="entry name" value="DNA_brk_join_enz"/>
</dbReference>
<dbReference type="PANTHER" id="PTHR30349:SF41">
    <property type="entry name" value="INTEGRASE_RECOMBINASE PROTEIN MJ0367-RELATED"/>
    <property type="match status" value="1"/>
</dbReference>
<keyword evidence="4" id="KW-0233">DNA recombination</keyword>
<dbReference type="InterPro" id="IPR046668">
    <property type="entry name" value="DUF6538"/>
</dbReference>
<dbReference type="Pfam" id="PF20172">
    <property type="entry name" value="DUF6538"/>
    <property type="match status" value="1"/>
</dbReference>
<dbReference type="GO" id="GO:0006310">
    <property type="term" value="P:DNA recombination"/>
    <property type="evidence" value="ECO:0007669"/>
    <property type="project" value="UniProtKB-KW"/>
</dbReference>
<dbReference type="InterPro" id="IPR002104">
    <property type="entry name" value="Integrase_catalytic"/>
</dbReference>
<evidence type="ECO:0000256" key="2">
    <source>
        <dbReference type="ARBA" id="ARBA00022908"/>
    </source>
</evidence>
<reference evidence="6 7" key="1">
    <citation type="submission" date="2019-09" db="EMBL/GenBank/DDBJ databases">
        <title>Genome sequencing of Ng87 strain.</title>
        <authorList>
            <person name="Karasev E.S."/>
            <person name="Andronov E."/>
        </authorList>
    </citation>
    <scope>NUCLEOTIDE SEQUENCE [LARGE SCALE GENOMIC DNA]</scope>
    <source>
        <strain evidence="6 7">Ng87</strain>
    </source>
</reference>
<dbReference type="Gene3D" id="1.10.150.130">
    <property type="match status" value="1"/>
</dbReference>